<dbReference type="EMBL" id="WJIE01000001">
    <property type="protein sequence ID" value="MRG90365.1"/>
    <property type="molecule type" value="Genomic_DNA"/>
</dbReference>
<evidence type="ECO:0000256" key="1">
    <source>
        <dbReference type="ARBA" id="ARBA00023015"/>
    </source>
</evidence>
<keyword evidence="2" id="KW-0238">DNA-binding</keyword>
<keyword evidence="1" id="KW-0805">Transcription regulation</keyword>
<evidence type="ECO:0000256" key="2">
    <source>
        <dbReference type="ARBA" id="ARBA00023125"/>
    </source>
</evidence>
<comment type="caution">
    <text evidence="6">The sequence shown here is derived from an EMBL/GenBank/DDBJ whole genome shotgun (WGS) entry which is preliminary data.</text>
</comment>
<dbReference type="GO" id="GO:0043565">
    <property type="term" value="F:sequence-specific DNA binding"/>
    <property type="evidence" value="ECO:0007669"/>
    <property type="project" value="InterPro"/>
</dbReference>
<evidence type="ECO:0000313" key="7">
    <source>
        <dbReference type="Proteomes" id="UP000440224"/>
    </source>
</evidence>
<dbReference type="InterPro" id="IPR009057">
    <property type="entry name" value="Homeodomain-like_sf"/>
</dbReference>
<dbReference type="InterPro" id="IPR035418">
    <property type="entry name" value="AraC-bd_2"/>
</dbReference>
<dbReference type="InterPro" id="IPR018060">
    <property type="entry name" value="HTH_AraC"/>
</dbReference>
<protein>
    <submittedName>
        <fullName evidence="6">Helix-turn-helix domain-containing protein</fullName>
    </submittedName>
</protein>
<dbReference type="CDD" id="cd02208">
    <property type="entry name" value="cupin_RmlC-like"/>
    <property type="match status" value="1"/>
</dbReference>
<accession>A0A6N7PJN0</accession>
<dbReference type="Gene3D" id="2.60.120.10">
    <property type="entry name" value="Jelly Rolls"/>
    <property type="match status" value="1"/>
</dbReference>
<dbReference type="InterPro" id="IPR014710">
    <property type="entry name" value="RmlC-like_jellyroll"/>
</dbReference>
<keyword evidence="3" id="KW-0010">Activator</keyword>
<dbReference type="InterPro" id="IPR020449">
    <property type="entry name" value="Tscrpt_reg_AraC-type_HTH"/>
</dbReference>
<dbReference type="GO" id="GO:0003700">
    <property type="term" value="F:DNA-binding transcription factor activity"/>
    <property type="evidence" value="ECO:0007669"/>
    <property type="project" value="InterPro"/>
</dbReference>
<dbReference type="SMART" id="SM00342">
    <property type="entry name" value="HTH_ARAC"/>
    <property type="match status" value="1"/>
</dbReference>
<dbReference type="SUPFAM" id="SSF46689">
    <property type="entry name" value="Homeodomain-like"/>
    <property type="match status" value="2"/>
</dbReference>
<dbReference type="PRINTS" id="PR00032">
    <property type="entry name" value="HTHARAC"/>
</dbReference>
<gene>
    <name evidence="6" type="ORF">GF068_00275</name>
</gene>
<evidence type="ECO:0000256" key="3">
    <source>
        <dbReference type="ARBA" id="ARBA00023159"/>
    </source>
</evidence>
<dbReference type="PROSITE" id="PS01124">
    <property type="entry name" value="HTH_ARAC_FAMILY_2"/>
    <property type="match status" value="1"/>
</dbReference>
<dbReference type="Gene3D" id="1.10.10.60">
    <property type="entry name" value="Homeodomain-like"/>
    <property type="match status" value="1"/>
</dbReference>
<dbReference type="OrthoDB" id="9816011at2"/>
<dbReference type="Pfam" id="PF12833">
    <property type="entry name" value="HTH_18"/>
    <property type="match status" value="1"/>
</dbReference>
<evidence type="ECO:0000259" key="5">
    <source>
        <dbReference type="PROSITE" id="PS01124"/>
    </source>
</evidence>
<proteinExistence type="predicted"/>
<sequence>MNHTGTLLANHGSAFVAHRTLPCAKAPSRPATHEYAALALYVGGSAVVEQRGRHTLGPGDVLVVPAGEPHRMHGAKDVEFWGLGLCATCLPSRALGPLLAPFERVRGGASAVVHVPGDRQDHLVGLFRELARESSAPPGPAAELVVQSLVALILAEIVRAQPFQAAGSSPPSLVAEALDYIERHCMEPISLADVAAAVRRSPAHVTTALRRATGKTAGAWIAAGRVAEAERLLVSSDERIDIIAERVGYADPTHFIRMFRRARGMTPAAFRAAHRRVTSGAPTPGAPPG</sequence>
<dbReference type="SUPFAM" id="SSF51215">
    <property type="entry name" value="Regulatory protein AraC"/>
    <property type="match status" value="1"/>
</dbReference>
<keyword evidence="7" id="KW-1185">Reference proteome</keyword>
<dbReference type="PANTHER" id="PTHR46796">
    <property type="entry name" value="HTH-TYPE TRANSCRIPTIONAL ACTIVATOR RHAS-RELATED"/>
    <property type="match status" value="1"/>
</dbReference>
<dbReference type="Proteomes" id="UP000440224">
    <property type="component" value="Unassembled WGS sequence"/>
</dbReference>
<reference evidence="6 7" key="1">
    <citation type="submission" date="2019-10" db="EMBL/GenBank/DDBJ databases">
        <title>A soil myxobacterium in the family Polyangiaceae.</title>
        <authorList>
            <person name="Li Y."/>
            <person name="Wang J."/>
        </authorList>
    </citation>
    <scope>NUCLEOTIDE SEQUENCE [LARGE SCALE GENOMIC DNA]</scope>
    <source>
        <strain evidence="6 7">DSM 14734</strain>
    </source>
</reference>
<dbReference type="InterPro" id="IPR050204">
    <property type="entry name" value="AraC_XylS_family_regulators"/>
</dbReference>
<dbReference type="InterPro" id="IPR018062">
    <property type="entry name" value="HTH_AraC-typ_CS"/>
</dbReference>
<dbReference type="AlphaFoldDB" id="A0A6N7PJN0"/>
<dbReference type="InterPro" id="IPR037923">
    <property type="entry name" value="HTH-like"/>
</dbReference>
<name>A0A6N7PJN0_9BACT</name>
<dbReference type="RefSeq" id="WP_153817290.1">
    <property type="nucleotide sequence ID" value="NZ_WJIE01000001.1"/>
</dbReference>
<keyword evidence="4" id="KW-0804">Transcription</keyword>
<feature type="domain" description="HTH araC/xylS-type" evidence="5">
    <location>
        <begin position="175"/>
        <end position="273"/>
    </location>
</feature>
<dbReference type="PROSITE" id="PS00041">
    <property type="entry name" value="HTH_ARAC_FAMILY_1"/>
    <property type="match status" value="1"/>
</dbReference>
<dbReference type="Pfam" id="PF14525">
    <property type="entry name" value="AraC_binding_2"/>
    <property type="match status" value="1"/>
</dbReference>
<evidence type="ECO:0000313" key="6">
    <source>
        <dbReference type="EMBL" id="MRG90365.1"/>
    </source>
</evidence>
<evidence type="ECO:0000256" key="4">
    <source>
        <dbReference type="ARBA" id="ARBA00023163"/>
    </source>
</evidence>
<organism evidence="6 7">
    <name type="scientific">Polyangium spumosum</name>
    <dbReference type="NCBI Taxonomy" id="889282"/>
    <lineage>
        <taxon>Bacteria</taxon>
        <taxon>Pseudomonadati</taxon>
        <taxon>Myxococcota</taxon>
        <taxon>Polyangia</taxon>
        <taxon>Polyangiales</taxon>
        <taxon>Polyangiaceae</taxon>
        <taxon>Polyangium</taxon>
    </lineage>
</organism>